<feature type="domain" description="Carrier" evidence="5">
    <location>
        <begin position="460"/>
        <end position="535"/>
    </location>
</feature>
<evidence type="ECO:0000256" key="4">
    <source>
        <dbReference type="SAM" id="MobiDB-lite"/>
    </source>
</evidence>
<dbReference type="OrthoDB" id="9778383at2"/>
<dbReference type="Proteomes" id="UP000287188">
    <property type="component" value="Unassembled WGS sequence"/>
</dbReference>
<dbReference type="PROSITE" id="PS00455">
    <property type="entry name" value="AMP_BINDING"/>
    <property type="match status" value="1"/>
</dbReference>
<dbReference type="Pfam" id="PF00550">
    <property type="entry name" value="PP-binding"/>
    <property type="match status" value="1"/>
</dbReference>
<protein>
    <recommendedName>
        <fullName evidence="5">Carrier domain-containing protein</fullName>
    </recommendedName>
</protein>
<dbReference type="Pfam" id="PF13193">
    <property type="entry name" value="AMP-binding_C"/>
    <property type="match status" value="1"/>
</dbReference>
<dbReference type="GO" id="GO:0043041">
    <property type="term" value="P:amino acid activation for nonribosomal peptide biosynthetic process"/>
    <property type="evidence" value="ECO:0007669"/>
    <property type="project" value="TreeGrafter"/>
</dbReference>
<dbReference type="InterPro" id="IPR045851">
    <property type="entry name" value="AMP-bd_C_sf"/>
</dbReference>
<sequence>MERSLELIVAELAILKAGGAYVPLDPAYPAARLAYMLQEVGSPLVLTQQRLLSQVQEAMESQTSFVCAIDSNSNLWNQEEDSNLEVEILPQQLAYMIYTSGSTGKPKGVQLAHNGLSNLVHWFQHTFALTDEDRAGHLMGIGFDAAVLDIWPTITTGACLVLPDEEIRYSAALQQAWILDQKLTFCTTATAIAEQLIRLPWPLPTCLRYLHTGGDCLTSYPTSDLPFTVVNNYGPTENTVESTYTIVPPKAAGQSGYTVPSIGRQMANVEVYLLDKDLQPVPNGLAGELHLGGAGLARGYLQRAELTAERFIPHPFATLPGARLYKTGDICRYRVNGELEFLGRRDQQVKIRGFRIELGEIEHVLLQHEQVAEAVVIVREDPGFEKRLVAYLVPGASGQLQISQVRNFLRGRVTSSMVPAEFVALSALPLTPNGKVDRRSLPMPVATTEAEEGLEQEYCGPGNEVEQKIVAIWQGVLQKEKISIHENFFDLGGHSHLVTQVHLQLQSTFARPIPLINLFKYPTVSALADYLKQEPTVTEKMSTNVKRVEEMEDGKNRLKKLRQRQRLTR</sequence>
<keyword evidence="7" id="KW-1185">Reference proteome</keyword>
<dbReference type="GO" id="GO:0005737">
    <property type="term" value="C:cytoplasm"/>
    <property type="evidence" value="ECO:0007669"/>
    <property type="project" value="TreeGrafter"/>
</dbReference>
<proteinExistence type="predicted"/>
<gene>
    <name evidence="6" type="ORF">KDK_68920</name>
</gene>
<dbReference type="CDD" id="cd05930">
    <property type="entry name" value="A_NRPS"/>
    <property type="match status" value="1"/>
</dbReference>
<comment type="cofactor">
    <cofactor evidence="1">
        <name>pantetheine 4'-phosphate</name>
        <dbReference type="ChEBI" id="CHEBI:47942"/>
    </cofactor>
</comment>
<dbReference type="GO" id="GO:0031177">
    <property type="term" value="F:phosphopantetheine binding"/>
    <property type="evidence" value="ECO:0007669"/>
    <property type="project" value="InterPro"/>
</dbReference>
<dbReference type="FunFam" id="3.40.50.980:FF:000001">
    <property type="entry name" value="Non-ribosomal peptide synthetase"/>
    <property type="match status" value="1"/>
</dbReference>
<dbReference type="FunFam" id="2.30.38.10:FF:000001">
    <property type="entry name" value="Non-ribosomal peptide synthetase PvdI"/>
    <property type="match status" value="1"/>
</dbReference>
<evidence type="ECO:0000313" key="6">
    <source>
        <dbReference type="EMBL" id="GCE23092.1"/>
    </source>
</evidence>
<dbReference type="InterPro" id="IPR025110">
    <property type="entry name" value="AMP-bd_C"/>
</dbReference>
<keyword evidence="2" id="KW-0596">Phosphopantetheine</keyword>
<name>A0A402AVF3_9CHLR</name>
<feature type="region of interest" description="Disordered" evidence="4">
    <location>
        <begin position="550"/>
        <end position="569"/>
    </location>
</feature>
<keyword evidence="3" id="KW-0597">Phosphoprotein</keyword>
<dbReference type="AlphaFoldDB" id="A0A402AVF3"/>
<dbReference type="Gene3D" id="1.10.1200.10">
    <property type="entry name" value="ACP-like"/>
    <property type="match status" value="1"/>
</dbReference>
<dbReference type="RefSeq" id="WP_126556581.1">
    <property type="nucleotide sequence ID" value="NZ_BIFS01000002.1"/>
</dbReference>
<dbReference type="PANTHER" id="PTHR45527:SF1">
    <property type="entry name" value="FATTY ACID SYNTHASE"/>
    <property type="match status" value="1"/>
</dbReference>
<dbReference type="PANTHER" id="PTHR45527">
    <property type="entry name" value="NONRIBOSOMAL PEPTIDE SYNTHETASE"/>
    <property type="match status" value="1"/>
</dbReference>
<dbReference type="Pfam" id="PF00501">
    <property type="entry name" value="AMP-binding"/>
    <property type="match status" value="1"/>
</dbReference>
<dbReference type="InterPro" id="IPR009081">
    <property type="entry name" value="PP-bd_ACP"/>
</dbReference>
<dbReference type="NCBIfam" id="TIGR01733">
    <property type="entry name" value="AA-adenyl-dom"/>
    <property type="match status" value="1"/>
</dbReference>
<dbReference type="InterPro" id="IPR020806">
    <property type="entry name" value="PKS_PP-bd"/>
</dbReference>
<dbReference type="SUPFAM" id="SSF47336">
    <property type="entry name" value="ACP-like"/>
    <property type="match status" value="1"/>
</dbReference>
<accession>A0A402AVF3</accession>
<dbReference type="InterPro" id="IPR010071">
    <property type="entry name" value="AA_adenyl_dom"/>
</dbReference>
<dbReference type="InterPro" id="IPR020845">
    <property type="entry name" value="AMP-binding_CS"/>
</dbReference>
<dbReference type="SMART" id="SM00823">
    <property type="entry name" value="PKS_PP"/>
    <property type="match status" value="1"/>
</dbReference>
<evidence type="ECO:0000256" key="3">
    <source>
        <dbReference type="ARBA" id="ARBA00022553"/>
    </source>
</evidence>
<dbReference type="Gene3D" id="2.30.38.10">
    <property type="entry name" value="Luciferase, Domain 3"/>
    <property type="match status" value="1"/>
</dbReference>
<comment type="caution">
    <text evidence="6">The sequence shown here is derived from an EMBL/GenBank/DDBJ whole genome shotgun (WGS) entry which is preliminary data.</text>
</comment>
<organism evidence="6 7">
    <name type="scientific">Dictyobacter kobayashii</name>
    <dbReference type="NCBI Taxonomy" id="2014872"/>
    <lineage>
        <taxon>Bacteria</taxon>
        <taxon>Bacillati</taxon>
        <taxon>Chloroflexota</taxon>
        <taxon>Ktedonobacteria</taxon>
        <taxon>Ktedonobacterales</taxon>
        <taxon>Dictyobacteraceae</taxon>
        <taxon>Dictyobacter</taxon>
    </lineage>
</organism>
<dbReference type="InterPro" id="IPR036736">
    <property type="entry name" value="ACP-like_sf"/>
</dbReference>
<evidence type="ECO:0000256" key="2">
    <source>
        <dbReference type="ARBA" id="ARBA00022450"/>
    </source>
</evidence>
<evidence type="ECO:0000313" key="7">
    <source>
        <dbReference type="Proteomes" id="UP000287188"/>
    </source>
</evidence>
<dbReference type="EMBL" id="BIFS01000002">
    <property type="protein sequence ID" value="GCE23092.1"/>
    <property type="molecule type" value="Genomic_DNA"/>
</dbReference>
<dbReference type="SUPFAM" id="SSF56801">
    <property type="entry name" value="Acetyl-CoA synthetase-like"/>
    <property type="match status" value="1"/>
</dbReference>
<dbReference type="FunFam" id="3.30.300.30:FF:000010">
    <property type="entry name" value="Enterobactin synthetase component F"/>
    <property type="match status" value="1"/>
</dbReference>
<dbReference type="Gene3D" id="3.40.50.980">
    <property type="match status" value="2"/>
</dbReference>
<evidence type="ECO:0000259" key="5">
    <source>
        <dbReference type="PROSITE" id="PS50075"/>
    </source>
</evidence>
<dbReference type="PROSITE" id="PS50075">
    <property type="entry name" value="CARRIER"/>
    <property type="match status" value="1"/>
</dbReference>
<reference evidence="7" key="1">
    <citation type="submission" date="2018-12" db="EMBL/GenBank/DDBJ databases">
        <title>Tengunoibacter tsumagoiensis gen. nov., sp. nov., Dictyobacter kobayashii sp. nov., D. alpinus sp. nov., and D. joshuensis sp. nov. and description of Dictyobacteraceae fam. nov. within the order Ktedonobacterales isolated from Tengu-no-mugimeshi.</title>
        <authorList>
            <person name="Wang C.M."/>
            <person name="Zheng Y."/>
            <person name="Sakai Y."/>
            <person name="Toyoda A."/>
            <person name="Minakuchi Y."/>
            <person name="Abe K."/>
            <person name="Yokota A."/>
            <person name="Yabe S."/>
        </authorList>
    </citation>
    <scope>NUCLEOTIDE SEQUENCE [LARGE SCALE GENOMIC DNA]</scope>
    <source>
        <strain evidence="7">Uno11</strain>
    </source>
</reference>
<evidence type="ECO:0000256" key="1">
    <source>
        <dbReference type="ARBA" id="ARBA00001957"/>
    </source>
</evidence>
<dbReference type="GO" id="GO:0044550">
    <property type="term" value="P:secondary metabolite biosynthetic process"/>
    <property type="evidence" value="ECO:0007669"/>
    <property type="project" value="TreeGrafter"/>
</dbReference>
<dbReference type="Gene3D" id="3.30.300.30">
    <property type="match status" value="1"/>
</dbReference>
<feature type="compositionally biased region" description="Basic residues" evidence="4">
    <location>
        <begin position="557"/>
        <end position="569"/>
    </location>
</feature>
<dbReference type="InterPro" id="IPR000873">
    <property type="entry name" value="AMP-dep_synth/lig_dom"/>
</dbReference>